<evidence type="ECO:0000256" key="1">
    <source>
        <dbReference type="ARBA" id="ARBA00022723"/>
    </source>
</evidence>
<evidence type="ECO:0000313" key="6">
    <source>
        <dbReference type="Proteomes" id="UP000663879"/>
    </source>
</evidence>
<dbReference type="Pfam" id="PF04500">
    <property type="entry name" value="FLYWCH"/>
    <property type="match status" value="1"/>
</dbReference>
<evidence type="ECO:0000256" key="3">
    <source>
        <dbReference type="ARBA" id="ARBA00022833"/>
    </source>
</evidence>
<evidence type="ECO:0000313" key="5">
    <source>
        <dbReference type="EMBL" id="CAF0977256.1"/>
    </source>
</evidence>
<dbReference type="Gene3D" id="2.20.25.240">
    <property type="match status" value="1"/>
</dbReference>
<organism evidence="5 6">
    <name type="scientific">Brachionus calyciflorus</name>
    <dbReference type="NCBI Taxonomy" id="104777"/>
    <lineage>
        <taxon>Eukaryota</taxon>
        <taxon>Metazoa</taxon>
        <taxon>Spiralia</taxon>
        <taxon>Gnathifera</taxon>
        <taxon>Rotifera</taxon>
        <taxon>Eurotatoria</taxon>
        <taxon>Monogononta</taxon>
        <taxon>Pseudotrocha</taxon>
        <taxon>Ploima</taxon>
        <taxon>Brachionidae</taxon>
        <taxon>Brachionus</taxon>
    </lineage>
</organism>
<gene>
    <name evidence="5" type="ORF">OXX778_LOCUS15232</name>
</gene>
<name>A0A814FAF0_9BILA</name>
<feature type="domain" description="FLYWCH-type" evidence="4">
    <location>
        <begin position="46"/>
        <end position="84"/>
    </location>
</feature>
<comment type="caution">
    <text evidence="5">The sequence shown here is derived from an EMBL/GenBank/DDBJ whole genome shotgun (WGS) entry which is preliminary data.</text>
</comment>
<dbReference type="InterPro" id="IPR007588">
    <property type="entry name" value="Znf_FLYWCH"/>
</dbReference>
<sequence>MSKNFGDELDFILVNVEHVYSSDDESKDDFILKGKRRAIKLKAHDSEGKQIWRCRLNKKKEINCKVLAYTKVDLVLAVNSEHNHEQAKKGEIVMINAKNIKTRAKNDTHSIKKIFVDEIPKAIKDNRLTIDEATEYAPKYKKNRENSLLRLANFVSTKNHLISSEINFNDAY</sequence>
<accession>A0A814FAF0</accession>
<proteinExistence type="predicted"/>
<reference evidence="5" key="1">
    <citation type="submission" date="2021-02" db="EMBL/GenBank/DDBJ databases">
        <authorList>
            <person name="Nowell W R."/>
        </authorList>
    </citation>
    <scope>NUCLEOTIDE SEQUENCE</scope>
    <source>
        <strain evidence="5">Ploen Becks lab</strain>
    </source>
</reference>
<protein>
    <recommendedName>
        <fullName evidence="4">FLYWCH-type domain-containing protein</fullName>
    </recommendedName>
</protein>
<dbReference type="GO" id="GO:0008270">
    <property type="term" value="F:zinc ion binding"/>
    <property type="evidence" value="ECO:0007669"/>
    <property type="project" value="UniProtKB-KW"/>
</dbReference>
<keyword evidence="2" id="KW-0863">Zinc-finger</keyword>
<keyword evidence="6" id="KW-1185">Reference proteome</keyword>
<evidence type="ECO:0000259" key="4">
    <source>
        <dbReference type="Pfam" id="PF04500"/>
    </source>
</evidence>
<dbReference type="EMBL" id="CAJNOC010003314">
    <property type="protein sequence ID" value="CAF0977256.1"/>
    <property type="molecule type" value="Genomic_DNA"/>
</dbReference>
<keyword evidence="1" id="KW-0479">Metal-binding</keyword>
<evidence type="ECO:0000256" key="2">
    <source>
        <dbReference type="ARBA" id="ARBA00022771"/>
    </source>
</evidence>
<dbReference type="Proteomes" id="UP000663879">
    <property type="component" value="Unassembled WGS sequence"/>
</dbReference>
<keyword evidence="3" id="KW-0862">Zinc</keyword>
<dbReference type="AlphaFoldDB" id="A0A814FAF0"/>